<evidence type="ECO:0000256" key="4">
    <source>
        <dbReference type="ARBA" id="ARBA00044955"/>
    </source>
</evidence>
<feature type="domain" description="LysM" evidence="7">
    <location>
        <begin position="308"/>
        <end position="354"/>
    </location>
</feature>
<dbReference type="PANTHER" id="PTHR34997">
    <property type="entry name" value="AM15"/>
    <property type="match status" value="1"/>
</dbReference>
<feature type="region of interest" description="Disordered" evidence="5">
    <location>
        <begin position="99"/>
        <end position="120"/>
    </location>
</feature>
<dbReference type="InterPro" id="IPR052210">
    <property type="entry name" value="LysM1-like"/>
</dbReference>
<keyword evidence="2 6" id="KW-0732">Signal</keyword>
<feature type="compositionally biased region" description="Low complexity" evidence="5">
    <location>
        <begin position="275"/>
        <end position="296"/>
    </location>
</feature>
<feature type="domain" description="LysM" evidence="7">
    <location>
        <begin position="219"/>
        <end position="265"/>
    </location>
</feature>
<dbReference type="Proteomes" id="UP001174694">
    <property type="component" value="Unassembled WGS sequence"/>
</dbReference>
<dbReference type="Pfam" id="PF01476">
    <property type="entry name" value="LysM"/>
    <property type="match status" value="4"/>
</dbReference>
<accession>A0AA38R9X6</accession>
<comment type="similarity">
    <text evidence="4">Belongs to the secreted LysM effector family.</text>
</comment>
<dbReference type="Gene3D" id="3.10.350.10">
    <property type="entry name" value="LysM domain"/>
    <property type="match status" value="4"/>
</dbReference>
<feature type="domain" description="LysM" evidence="7">
    <location>
        <begin position="132"/>
        <end position="178"/>
    </location>
</feature>
<protein>
    <submittedName>
        <fullName evidence="8">LysM domain-containing protein</fullName>
    </submittedName>
</protein>
<name>A0AA38R9X6_9PEZI</name>
<feature type="signal peptide" evidence="6">
    <location>
        <begin position="1"/>
        <end position="23"/>
    </location>
</feature>
<organism evidence="8 9">
    <name type="scientific">Pleurostoma richardsiae</name>
    <dbReference type="NCBI Taxonomy" id="41990"/>
    <lineage>
        <taxon>Eukaryota</taxon>
        <taxon>Fungi</taxon>
        <taxon>Dikarya</taxon>
        <taxon>Ascomycota</taxon>
        <taxon>Pezizomycotina</taxon>
        <taxon>Sordariomycetes</taxon>
        <taxon>Sordariomycetidae</taxon>
        <taxon>Calosphaeriales</taxon>
        <taxon>Pleurostomataceae</taxon>
        <taxon>Pleurostoma</taxon>
    </lineage>
</organism>
<dbReference type="PANTHER" id="PTHR34997:SF2">
    <property type="entry name" value="LYSM DOMAIN-CONTAINING PROTEIN-RELATED"/>
    <property type="match status" value="1"/>
</dbReference>
<dbReference type="InterPro" id="IPR036779">
    <property type="entry name" value="LysM_dom_sf"/>
</dbReference>
<dbReference type="SUPFAM" id="SSF54106">
    <property type="entry name" value="LysM domain"/>
    <property type="match status" value="3"/>
</dbReference>
<evidence type="ECO:0000313" key="9">
    <source>
        <dbReference type="Proteomes" id="UP001174694"/>
    </source>
</evidence>
<evidence type="ECO:0000313" key="8">
    <source>
        <dbReference type="EMBL" id="KAJ9143047.1"/>
    </source>
</evidence>
<dbReference type="PROSITE" id="PS51257">
    <property type="entry name" value="PROKAR_LIPOPROTEIN"/>
    <property type="match status" value="1"/>
</dbReference>
<feature type="region of interest" description="Disordered" evidence="5">
    <location>
        <begin position="275"/>
        <end position="301"/>
    </location>
</feature>
<dbReference type="EMBL" id="JANBVO010000020">
    <property type="protein sequence ID" value="KAJ9143047.1"/>
    <property type="molecule type" value="Genomic_DNA"/>
</dbReference>
<feature type="chain" id="PRO_5041297588" evidence="6">
    <location>
        <begin position="24"/>
        <end position="358"/>
    </location>
</feature>
<dbReference type="CDD" id="cd00118">
    <property type="entry name" value="LysM"/>
    <property type="match status" value="4"/>
</dbReference>
<feature type="domain" description="LysM" evidence="7">
    <location>
        <begin position="42"/>
        <end position="88"/>
    </location>
</feature>
<dbReference type="SMART" id="SM00257">
    <property type="entry name" value="LysM"/>
    <property type="match status" value="4"/>
</dbReference>
<comment type="caution">
    <text evidence="8">The sequence shown here is derived from an EMBL/GenBank/DDBJ whole genome shotgun (WGS) entry which is preliminary data.</text>
</comment>
<evidence type="ECO:0000256" key="1">
    <source>
        <dbReference type="ARBA" id="ARBA00022669"/>
    </source>
</evidence>
<keyword evidence="9" id="KW-1185">Reference proteome</keyword>
<dbReference type="PROSITE" id="PS51782">
    <property type="entry name" value="LYSM"/>
    <property type="match status" value="4"/>
</dbReference>
<proteinExistence type="inferred from homology"/>
<gene>
    <name evidence="8" type="ORF">NKR23_g6754</name>
</gene>
<evidence type="ECO:0000256" key="6">
    <source>
        <dbReference type="SAM" id="SignalP"/>
    </source>
</evidence>
<dbReference type="GO" id="GO:0008061">
    <property type="term" value="F:chitin binding"/>
    <property type="evidence" value="ECO:0007669"/>
    <property type="project" value="UniProtKB-KW"/>
</dbReference>
<dbReference type="InterPro" id="IPR018392">
    <property type="entry name" value="LysM"/>
</dbReference>
<keyword evidence="3" id="KW-0843">Virulence</keyword>
<evidence type="ECO:0000259" key="7">
    <source>
        <dbReference type="PROSITE" id="PS51782"/>
    </source>
</evidence>
<evidence type="ECO:0000256" key="3">
    <source>
        <dbReference type="ARBA" id="ARBA00023026"/>
    </source>
</evidence>
<dbReference type="AlphaFoldDB" id="A0AA38R9X6"/>
<sequence length="358" mass="37198">MKISTRLIVNTALLGLHLSLACAYLTDPPTTADPNTVSDCSYWVVAASGDSCTAIAADYGISEIDFENIYNPSVGSTCKLNPGQSYCVERNYGIPPPTASTTTISSPTATSTGNGISTPTPTQSGMAANCNKFYLTKSGDSCANIASANGILLADFYTWNTGVGSSCQTLWADTYYCVGIIGQTMPATSTAATSTTSSSGNGITTPTPTQAGMTSSCNKFYMTETGDSCAVIASTYGISLSDFYAWNTGVGSNCQSLWADTYYCVGIIGQTTSPPTTTTKTTSTSTSSGNGISTPTPTQPGMTPNCDKFYFVQSGDGCASIASKFGITLSQFYAWNTGVGSNCEALWANAYVCVHAFN</sequence>
<keyword evidence="1" id="KW-0147">Chitin-binding</keyword>
<evidence type="ECO:0000256" key="2">
    <source>
        <dbReference type="ARBA" id="ARBA00022729"/>
    </source>
</evidence>
<feature type="compositionally biased region" description="Low complexity" evidence="5">
    <location>
        <begin position="99"/>
        <end position="112"/>
    </location>
</feature>
<evidence type="ECO:0000256" key="5">
    <source>
        <dbReference type="SAM" id="MobiDB-lite"/>
    </source>
</evidence>
<reference evidence="8" key="1">
    <citation type="submission" date="2022-07" db="EMBL/GenBank/DDBJ databases">
        <title>Fungi with potential for degradation of polypropylene.</title>
        <authorList>
            <person name="Gostincar C."/>
        </authorList>
    </citation>
    <scope>NUCLEOTIDE SEQUENCE</scope>
    <source>
        <strain evidence="8">EXF-13308</strain>
    </source>
</reference>